<protein>
    <recommendedName>
        <fullName evidence="3">DUF6533 domain-containing protein</fullName>
    </recommendedName>
</protein>
<feature type="domain" description="DUF6533" evidence="3">
    <location>
        <begin position="15"/>
        <end position="57"/>
    </location>
</feature>
<dbReference type="EMBL" id="ML180428">
    <property type="protein sequence ID" value="THU77465.1"/>
    <property type="molecule type" value="Genomic_DNA"/>
</dbReference>
<reference evidence="4 5" key="1">
    <citation type="journal article" date="2019" name="Nat. Ecol. Evol.">
        <title>Megaphylogeny resolves global patterns of mushroom evolution.</title>
        <authorList>
            <person name="Varga T."/>
            <person name="Krizsan K."/>
            <person name="Foldi C."/>
            <person name="Dima B."/>
            <person name="Sanchez-Garcia M."/>
            <person name="Sanchez-Ramirez S."/>
            <person name="Szollosi G.J."/>
            <person name="Szarkandi J.G."/>
            <person name="Papp V."/>
            <person name="Albert L."/>
            <person name="Andreopoulos W."/>
            <person name="Angelini C."/>
            <person name="Antonin V."/>
            <person name="Barry K.W."/>
            <person name="Bougher N.L."/>
            <person name="Buchanan P."/>
            <person name="Buyck B."/>
            <person name="Bense V."/>
            <person name="Catcheside P."/>
            <person name="Chovatia M."/>
            <person name="Cooper J."/>
            <person name="Damon W."/>
            <person name="Desjardin D."/>
            <person name="Finy P."/>
            <person name="Geml J."/>
            <person name="Haridas S."/>
            <person name="Hughes K."/>
            <person name="Justo A."/>
            <person name="Karasinski D."/>
            <person name="Kautmanova I."/>
            <person name="Kiss B."/>
            <person name="Kocsube S."/>
            <person name="Kotiranta H."/>
            <person name="LaButti K.M."/>
            <person name="Lechner B.E."/>
            <person name="Liimatainen K."/>
            <person name="Lipzen A."/>
            <person name="Lukacs Z."/>
            <person name="Mihaltcheva S."/>
            <person name="Morgado L.N."/>
            <person name="Niskanen T."/>
            <person name="Noordeloos M.E."/>
            <person name="Ohm R.A."/>
            <person name="Ortiz-Santana B."/>
            <person name="Ovrebo C."/>
            <person name="Racz N."/>
            <person name="Riley R."/>
            <person name="Savchenko A."/>
            <person name="Shiryaev A."/>
            <person name="Soop K."/>
            <person name="Spirin V."/>
            <person name="Szebenyi C."/>
            <person name="Tomsovsky M."/>
            <person name="Tulloss R.E."/>
            <person name="Uehling J."/>
            <person name="Grigoriev I.V."/>
            <person name="Vagvolgyi C."/>
            <person name="Papp T."/>
            <person name="Martin F.M."/>
            <person name="Miettinen O."/>
            <person name="Hibbett D.S."/>
            <person name="Nagy L.G."/>
        </authorList>
    </citation>
    <scope>NUCLEOTIDE SEQUENCE [LARGE SCALE GENOMIC DNA]</scope>
    <source>
        <strain evidence="4 5">CBS 962.96</strain>
    </source>
</reference>
<evidence type="ECO:0000256" key="2">
    <source>
        <dbReference type="SAM" id="Phobius"/>
    </source>
</evidence>
<proteinExistence type="predicted"/>
<feature type="transmembrane region" description="Helical" evidence="2">
    <location>
        <begin position="115"/>
        <end position="135"/>
    </location>
</feature>
<evidence type="ECO:0000256" key="1">
    <source>
        <dbReference type="SAM" id="MobiDB-lite"/>
    </source>
</evidence>
<evidence type="ECO:0000313" key="4">
    <source>
        <dbReference type="EMBL" id="THU77465.1"/>
    </source>
</evidence>
<accession>A0A4V4HAZ8</accession>
<keyword evidence="2" id="KW-0812">Transmembrane</keyword>
<dbReference type="AlphaFoldDB" id="A0A4V4HAZ8"/>
<name>A0A4V4HAZ8_DENBC</name>
<dbReference type="Pfam" id="PF20151">
    <property type="entry name" value="DUF6533"/>
    <property type="match status" value="1"/>
</dbReference>
<feature type="transmembrane region" description="Helical" evidence="2">
    <location>
        <begin position="161"/>
        <end position="182"/>
    </location>
</feature>
<dbReference type="InterPro" id="IPR045340">
    <property type="entry name" value="DUF6533"/>
</dbReference>
<feature type="transmembrane region" description="Helical" evidence="2">
    <location>
        <begin position="90"/>
        <end position="108"/>
    </location>
</feature>
<keyword evidence="2" id="KW-0472">Membrane</keyword>
<dbReference type="OrthoDB" id="3354157at2759"/>
<evidence type="ECO:0000259" key="3">
    <source>
        <dbReference type="Pfam" id="PF20151"/>
    </source>
</evidence>
<dbReference type="Proteomes" id="UP000297245">
    <property type="component" value="Unassembled WGS sequence"/>
</dbReference>
<feature type="region of interest" description="Disordered" evidence="1">
    <location>
        <begin position="253"/>
        <end position="311"/>
    </location>
</feature>
<sequence length="403" mass="45725">MNKIEEYTDWYTTNYVGLAGFTALVWDHMLTFSSEVELVWKPIRNGEWKPLLILFLITVTPEHRYLRGKESLFDTCRIHLKSLRLSFTHIELRHIVAMMMFIRIFALYHHNRRGVIIYGVAFLLLVQIAVNAWLLTLGEAVPHQYGVEACTMIFTNVGSGIASSAAWIPLIYDTVVLLLTVYKTLPGLFRKTGKVPGTFEIMRRMLEDGLLYYRQCHRRHNMRAGSNDECGATWIKECLPSVMMMSRITLSLRKSAQKRRTKEDDHVSTLVCASPVSPNSPNPPNRHTLDDVDPSFRRPDPVLNPKDPEAGSVMHIENASNRDDYLMVPTPGVGPSSTKIPASYLPPFTGHKSLVVKLTDGSGKLELQMTFKCPIRFREVSVSSQQEGWRNCNGINFGHHVAP</sequence>
<organism evidence="4 5">
    <name type="scientific">Dendrothele bispora (strain CBS 962.96)</name>
    <dbReference type="NCBI Taxonomy" id="1314807"/>
    <lineage>
        <taxon>Eukaryota</taxon>
        <taxon>Fungi</taxon>
        <taxon>Dikarya</taxon>
        <taxon>Basidiomycota</taxon>
        <taxon>Agaricomycotina</taxon>
        <taxon>Agaricomycetes</taxon>
        <taxon>Agaricomycetidae</taxon>
        <taxon>Agaricales</taxon>
        <taxon>Agaricales incertae sedis</taxon>
        <taxon>Dendrothele</taxon>
    </lineage>
</organism>
<keyword evidence="5" id="KW-1185">Reference proteome</keyword>
<feature type="compositionally biased region" description="Basic and acidic residues" evidence="1">
    <location>
        <begin position="287"/>
        <end position="300"/>
    </location>
</feature>
<gene>
    <name evidence="4" type="ORF">K435DRAFT_846182</name>
</gene>
<keyword evidence="2" id="KW-1133">Transmembrane helix</keyword>
<evidence type="ECO:0000313" key="5">
    <source>
        <dbReference type="Proteomes" id="UP000297245"/>
    </source>
</evidence>